<dbReference type="PROSITE" id="PS50853">
    <property type="entry name" value="FN3"/>
    <property type="match status" value="4"/>
</dbReference>
<proteinExistence type="predicted"/>
<accession>A0A4W5JX05</accession>
<dbReference type="Pfam" id="PF00041">
    <property type="entry name" value="fn3"/>
    <property type="match status" value="5"/>
</dbReference>
<dbReference type="Gene3D" id="2.60.40.10">
    <property type="entry name" value="Immunoglobulins"/>
    <property type="match status" value="6"/>
</dbReference>
<reference evidence="3" key="3">
    <citation type="submission" date="2025-09" db="UniProtKB">
        <authorList>
            <consortium name="Ensembl"/>
        </authorList>
    </citation>
    <scope>IDENTIFICATION</scope>
</reference>
<evidence type="ECO:0000256" key="1">
    <source>
        <dbReference type="ARBA" id="ARBA00022737"/>
    </source>
</evidence>
<dbReference type="Ensembl" id="ENSHHUT00000009827.1">
    <property type="protein sequence ID" value="ENSHHUP00000009528.1"/>
    <property type="gene ID" value="ENSHHUG00000005815.1"/>
</dbReference>
<feature type="domain" description="Fibronectin type-III" evidence="2">
    <location>
        <begin position="476"/>
        <end position="568"/>
    </location>
</feature>
<feature type="domain" description="Fibronectin type-III" evidence="2">
    <location>
        <begin position="219"/>
        <end position="307"/>
    </location>
</feature>
<dbReference type="SMART" id="SM00060">
    <property type="entry name" value="FN3"/>
    <property type="match status" value="6"/>
</dbReference>
<evidence type="ECO:0000313" key="3">
    <source>
        <dbReference type="Ensembl" id="ENSHHUP00000009528.1"/>
    </source>
</evidence>
<dbReference type="FunFam" id="2.60.40.10:FF:000369">
    <property type="entry name" value="Protein tyrosine phosphatase, receptor type B"/>
    <property type="match status" value="1"/>
</dbReference>
<keyword evidence="1" id="KW-0677">Repeat</keyword>
<dbReference type="Proteomes" id="UP000314982">
    <property type="component" value="Unassembled WGS sequence"/>
</dbReference>
<dbReference type="PANTHER" id="PTHR46708">
    <property type="entry name" value="TENASCIN"/>
    <property type="match status" value="1"/>
</dbReference>
<evidence type="ECO:0000259" key="2">
    <source>
        <dbReference type="PROSITE" id="PS50853"/>
    </source>
</evidence>
<dbReference type="InterPro" id="IPR003961">
    <property type="entry name" value="FN3_dom"/>
</dbReference>
<dbReference type="CDD" id="cd00063">
    <property type="entry name" value="FN3"/>
    <property type="match status" value="4"/>
</dbReference>
<protein>
    <recommendedName>
        <fullName evidence="2">Fibronectin type-III domain-containing protein</fullName>
    </recommendedName>
</protein>
<keyword evidence="4" id="KW-1185">Reference proteome</keyword>
<name>A0A4W5JX05_9TELE</name>
<dbReference type="InterPro" id="IPR013783">
    <property type="entry name" value="Ig-like_fold"/>
</dbReference>
<dbReference type="AlphaFoldDB" id="A0A4W5JX05"/>
<dbReference type="InterPro" id="IPR036116">
    <property type="entry name" value="FN3_sf"/>
</dbReference>
<feature type="domain" description="Fibronectin type-III" evidence="2">
    <location>
        <begin position="131"/>
        <end position="218"/>
    </location>
</feature>
<dbReference type="InterPro" id="IPR050991">
    <property type="entry name" value="ECM_Regulatory_Proteins"/>
</dbReference>
<reference evidence="3" key="2">
    <citation type="submission" date="2025-08" db="UniProtKB">
        <authorList>
            <consortium name="Ensembl"/>
        </authorList>
    </citation>
    <scope>IDENTIFICATION</scope>
</reference>
<evidence type="ECO:0000313" key="4">
    <source>
        <dbReference type="Proteomes" id="UP000314982"/>
    </source>
</evidence>
<sequence length="573" mass="61786">MASFTGLQSGRVYAVTVTAVAGHFSNQSATCQLATVPNPPGPLNITERTTNSLSVQWKTPGLMTGAPDISYNISYRSTGTGASGQSTSSLRYNLLSLSSGTFYTITVITVGPQDLGSAPVNTSVYTLPKPVVSLTASPLSTSSVKLQWTDPVDVKSYYSYRVQYSNATVPVGEKTVNTSFTDVPGLEPGTGYTFTVTTVAAAGSDGIPEHTFSYTKPKAVSNLLVEDLNTSAIKLSWSEQDDHKPTYSYLVTVSKRGSMVTNVSTTVESYTFTHLQPGDSYTFSVVTVVQGVKSDSVETSSYTKPGVVTNIAATGTTTTMNVTWDAPVGQVDSYTVTIYNDNVMENNHTLSNDSLELVFQNLKPGKVYVVRVVTNSGPLTEASLNVTNATYPNPPGTQMVEDQTTGSINISWARPLDMDLGQYRFSVFHLGQHNLTEHNWILLENLQSGTLYNITVVTVGPLDYQSTAVTTANYTRPHSVSGLTEAGITPTDVTLVWDQPENKAGYSFKVEVTYPNGSLFISVTVNNTTRIVTGLQSGSNYTFTVTTLTEDGTMATPVKVFYYTSMFPWTISH</sequence>
<feature type="domain" description="Fibronectin type-III" evidence="2">
    <location>
        <begin position="39"/>
        <end position="130"/>
    </location>
</feature>
<organism evidence="3 4">
    <name type="scientific">Hucho hucho</name>
    <name type="common">huchen</name>
    <dbReference type="NCBI Taxonomy" id="62062"/>
    <lineage>
        <taxon>Eukaryota</taxon>
        <taxon>Metazoa</taxon>
        <taxon>Chordata</taxon>
        <taxon>Craniata</taxon>
        <taxon>Vertebrata</taxon>
        <taxon>Euteleostomi</taxon>
        <taxon>Actinopterygii</taxon>
        <taxon>Neopterygii</taxon>
        <taxon>Teleostei</taxon>
        <taxon>Protacanthopterygii</taxon>
        <taxon>Salmoniformes</taxon>
        <taxon>Salmonidae</taxon>
        <taxon>Salmoninae</taxon>
        <taxon>Hucho</taxon>
    </lineage>
</organism>
<dbReference type="SUPFAM" id="SSF49265">
    <property type="entry name" value="Fibronectin type III"/>
    <property type="match status" value="3"/>
</dbReference>
<dbReference type="PANTHER" id="PTHR46708:SF11">
    <property type="entry name" value="RECEPTOR-TYPE TYROSINE-PROTEIN PHOSPHATASE ETA-LIKE"/>
    <property type="match status" value="1"/>
</dbReference>
<reference evidence="4" key="1">
    <citation type="submission" date="2018-06" db="EMBL/GenBank/DDBJ databases">
        <title>Genome assembly of Danube salmon.</title>
        <authorList>
            <person name="Macqueen D.J."/>
            <person name="Gundappa M.K."/>
        </authorList>
    </citation>
    <scope>NUCLEOTIDE SEQUENCE [LARGE SCALE GENOMIC DNA]</scope>
</reference>
<dbReference type="GeneTree" id="ENSGT00940000156870"/>